<accession>A0A0V1CAY8</accession>
<comment type="caution">
    <text evidence="1">The sequence shown here is derived from an EMBL/GenBank/DDBJ whole genome shotgun (WGS) entry which is preliminary data.</text>
</comment>
<organism evidence="1 2">
    <name type="scientific">Trichinella britovi</name>
    <name type="common">Parasitic roundworm</name>
    <dbReference type="NCBI Taxonomy" id="45882"/>
    <lineage>
        <taxon>Eukaryota</taxon>
        <taxon>Metazoa</taxon>
        <taxon>Ecdysozoa</taxon>
        <taxon>Nematoda</taxon>
        <taxon>Enoplea</taxon>
        <taxon>Dorylaimia</taxon>
        <taxon>Trichinellida</taxon>
        <taxon>Trichinellidae</taxon>
        <taxon>Trichinella</taxon>
    </lineage>
</organism>
<keyword evidence="2" id="KW-1185">Reference proteome</keyword>
<name>A0A0V1CAY8_TRIBR</name>
<dbReference type="EMBL" id="JYDI01000287">
    <property type="protein sequence ID" value="KRY46445.1"/>
    <property type="molecule type" value="Genomic_DNA"/>
</dbReference>
<dbReference type="AlphaFoldDB" id="A0A0V1CAY8"/>
<proteinExistence type="predicted"/>
<evidence type="ECO:0000313" key="2">
    <source>
        <dbReference type="Proteomes" id="UP000054653"/>
    </source>
</evidence>
<reference evidence="1 2" key="1">
    <citation type="submission" date="2015-01" db="EMBL/GenBank/DDBJ databases">
        <title>Evolution of Trichinella species and genotypes.</title>
        <authorList>
            <person name="Korhonen P.K."/>
            <person name="Edoardo P."/>
            <person name="Giuseppe L.R."/>
            <person name="Gasser R.B."/>
        </authorList>
    </citation>
    <scope>NUCLEOTIDE SEQUENCE [LARGE SCALE GENOMIC DNA]</scope>
    <source>
        <strain evidence="1">ISS120</strain>
    </source>
</reference>
<gene>
    <name evidence="1" type="ORF">T03_6094</name>
</gene>
<evidence type="ECO:0000313" key="1">
    <source>
        <dbReference type="EMBL" id="KRY46445.1"/>
    </source>
</evidence>
<protein>
    <submittedName>
        <fullName evidence="1">Uncharacterized protein</fullName>
    </submittedName>
</protein>
<sequence length="137" mass="15564">MAMILSRENNASVASMGIHCSNGDAHWKVISNDMAEYCKQEFKISANHRTLRQQIPPPDIRNTDFIFPAESTRSKIDQHLLLAGWSMLDREVKSSDELAEFQRHFNALLADQDRIALYRAHDCRGGVAPHFVENLLA</sequence>
<dbReference type="Proteomes" id="UP000054653">
    <property type="component" value="Unassembled WGS sequence"/>
</dbReference>